<evidence type="ECO:0000256" key="2">
    <source>
        <dbReference type="ARBA" id="ARBA00009047"/>
    </source>
</evidence>
<dbReference type="Gene3D" id="1.10.3720.10">
    <property type="entry name" value="MetI-like"/>
    <property type="match status" value="1"/>
</dbReference>
<feature type="transmembrane region" description="Helical" evidence="9">
    <location>
        <begin position="47"/>
        <end position="70"/>
    </location>
</feature>
<proteinExistence type="inferred from homology"/>
<evidence type="ECO:0000256" key="5">
    <source>
        <dbReference type="ARBA" id="ARBA00022597"/>
    </source>
</evidence>
<keyword evidence="6 9" id="KW-0812">Transmembrane</keyword>
<feature type="transmembrane region" description="Helical" evidence="9">
    <location>
        <begin position="112"/>
        <end position="136"/>
    </location>
</feature>
<feature type="transmembrane region" description="Helical" evidence="9">
    <location>
        <begin position="76"/>
        <end position="100"/>
    </location>
</feature>
<evidence type="ECO:0000256" key="8">
    <source>
        <dbReference type="ARBA" id="ARBA00023136"/>
    </source>
</evidence>
<dbReference type="CDD" id="cd06261">
    <property type="entry name" value="TM_PBP2"/>
    <property type="match status" value="1"/>
</dbReference>
<gene>
    <name evidence="12" type="ORF">EUBSIR_01576</name>
</gene>
<comment type="function">
    <text evidence="10">Part of the ABC transporter complex MalEFGK involved in maltose/maltodextrin import. Probably responsible for the translocation of the substrate across the membrane.</text>
</comment>
<dbReference type="InterPro" id="IPR000515">
    <property type="entry name" value="MetI-like"/>
</dbReference>
<protein>
    <recommendedName>
        <fullName evidence="10">Maltose/maltodextrin transport system permease protein</fullName>
    </recommendedName>
</protein>
<organism evidence="12 13">
    <name type="scientific">[Eubacterium] siraeum DSM 15702</name>
    <dbReference type="NCBI Taxonomy" id="428128"/>
    <lineage>
        <taxon>Bacteria</taxon>
        <taxon>Bacillati</taxon>
        <taxon>Bacillota</taxon>
        <taxon>Clostridia</taxon>
        <taxon>Eubacteriales</taxon>
        <taxon>Oscillospiraceae</taxon>
        <taxon>Oscillospiraceae incertae sedis</taxon>
    </lineage>
</organism>
<dbReference type="SUPFAM" id="SSF160964">
    <property type="entry name" value="MalF N-terminal region-like"/>
    <property type="match status" value="1"/>
</dbReference>
<sequence>MLIRSSGQAALKLHKAAILFKEVTAMTSLDFYALPWYKKILVKIAEFFAAIGKGVANFVIGTPGAVWRFIKMIGRGLAWLGSAFVHGDALTKLSYIIMGAGNLFRGQIIKGLIFLSAEVAYIGFMIDSGFGFIAGLRNLGTVQRGWYFDETLGIDVMRENGDNSMLILLYGIFALFVTLAFIFMWVHNIKSAYNAQQIKKSGKKLPGFVDDLKSLLDEQFHKTLLFIPVSGIVVFTIVPLVYMISLAFTNYDKDHQVPANLFTWIGFNNFETILGSNSTIGNTFWPVLGWTLVWAFLATFLNYFLGIILAMLINKKGVKFKSFYRTLFVLAIAVPQFVSLLVMKNVFAEAGPVNVLLQELGWISAPLPFFTDPMWARMTIIAVNLWIGIPYTMLIVSGILMNIPDDLYEAARIDGASPFVMFRKITMPYVLFVTTPYLITQLVGNINNFNVIYFLTGGTPATLDYYQAGKTDLLVTWLYKLTVNSRDYSYAATIGVLVFIICSLLSLITFRRSASYKNEEAFQ</sequence>
<keyword evidence="4 10" id="KW-1003">Cell membrane</keyword>
<name>B0MP18_9FIRM</name>
<reference evidence="12" key="1">
    <citation type="submission" date="2007-10" db="EMBL/GenBank/DDBJ databases">
        <authorList>
            <person name="Fulton L."/>
            <person name="Clifton S."/>
            <person name="Fulton B."/>
            <person name="Xu J."/>
            <person name="Minx P."/>
            <person name="Pepin K.H."/>
            <person name="Johnson M."/>
            <person name="Thiruvilangam P."/>
            <person name="Bhonagiri V."/>
            <person name="Nash W.E."/>
            <person name="Mardis E.R."/>
            <person name="Wilson R.K."/>
        </authorList>
    </citation>
    <scope>NUCLEOTIDE SEQUENCE [LARGE SCALE GENOMIC DNA]</scope>
    <source>
        <strain evidence="12">DSM 15702</strain>
    </source>
</reference>
<evidence type="ECO:0000256" key="9">
    <source>
        <dbReference type="RuleBase" id="RU363032"/>
    </source>
</evidence>
<dbReference type="GO" id="GO:0042956">
    <property type="term" value="P:maltodextrin transmembrane transport"/>
    <property type="evidence" value="ECO:0007669"/>
    <property type="project" value="TreeGrafter"/>
</dbReference>
<evidence type="ECO:0000256" key="7">
    <source>
        <dbReference type="ARBA" id="ARBA00022989"/>
    </source>
</evidence>
<keyword evidence="3 9" id="KW-0813">Transport</keyword>
<dbReference type="PROSITE" id="PS50928">
    <property type="entry name" value="ABC_TM1"/>
    <property type="match status" value="1"/>
</dbReference>
<keyword evidence="8 9" id="KW-0472">Membrane</keyword>
<dbReference type="PANTHER" id="PTHR47314">
    <property type="entry name" value="MALTOSE/MALTODEXTRIN TRANSPORT SYSTEM PERMEASE PROTEIN MALF"/>
    <property type="match status" value="1"/>
</dbReference>
<keyword evidence="7 9" id="KW-1133">Transmembrane helix</keyword>
<feature type="transmembrane region" description="Helical" evidence="9">
    <location>
        <begin position="292"/>
        <end position="314"/>
    </location>
</feature>
<feature type="domain" description="ABC transmembrane type-1" evidence="11">
    <location>
        <begin position="288"/>
        <end position="509"/>
    </location>
</feature>
<accession>B0MP18</accession>
<dbReference type="PANTHER" id="PTHR47314:SF1">
    <property type="entry name" value="MALTOSE_MALTODEXTRIN TRANSPORT SYSTEM PERMEASE PROTEIN MALF"/>
    <property type="match status" value="1"/>
</dbReference>
<evidence type="ECO:0000256" key="3">
    <source>
        <dbReference type="ARBA" id="ARBA00022448"/>
    </source>
</evidence>
<evidence type="ECO:0000256" key="1">
    <source>
        <dbReference type="ARBA" id="ARBA00004651"/>
    </source>
</evidence>
<evidence type="ECO:0000259" key="11">
    <source>
        <dbReference type="PROSITE" id="PS50928"/>
    </source>
</evidence>
<dbReference type="GO" id="GO:1990060">
    <property type="term" value="C:maltose transport complex"/>
    <property type="evidence" value="ECO:0007669"/>
    <property type="project" value="TreeGrafter"/>
</dbReference>
<comment type="similarity">
    <text evidence="2 10">Belongs to the binding-protein-dependent transport system permease family. MalFG subfamily.</text>
</comment>
<evidence type="ECO:0000313" key="12">
    <source>
        <dbReference type="EMBL" id="EDS00655.1"/>
    </source>
</evidence>
<evidence type="ECO:0000256" key="4">
    <source>
        <dbReference type="ARBA" id="ARBA00022475"/>
    </source>
</evidence>
<reference evidence="12" key="2">
    <citation type="submission" date="2014-06" db="EMBL/GenBank/DDBJ databases">
        <title>Draft genome sequence of Eubacterium siraeum (DSM 15702).</title>
        <authorList>
            <person name="Sudarsanam P."/>
            <person name="Ley R."/>
            <person name="Guruge J."/>
            <person name="Turnbaugh P.J."/>
            <person name="Mahowald M."/>
            <person name="Liep D."/>
            <person name="Gordon J."/>
        </authorList>
    </citation>
    <scope>NUCLEOTIDE SEQUENCE</scope>
    <source>
        <strain evidence="12">DSM 15702</strain>
    </source>
</reference>
<dbReference type="Pfam" id="PF00528">
    <property type="entry name" value="BPD_transp_1"/>
    <property type="match status" value="1"/>
</dbReference>
<evidence type="ECO:0000256" key="10">
    <source>
        <dbReference type="RuleBase" id="RU367050"/>
    </source>
</evidence>
<comment type="subcellular location">
    <subcellularLocation>
        <location evidence="1 9">Cell membrane</location>
        <topology evidence="1 9">Multi-pass membrane protein</topology>
    </subcellularLocation>
</comment>
<dbReference type="AlphaFoldDB" id="B0MP18"/>
<evidence type="ECO:0000256" key="6">
    <source>
        <dbReference type="ARBA" id="ARBA00022692"/>
    </source>
</evidence>
<feature type="transmembrane region" description="Helical" evidence="9">
    <location>
        <begin position="223"/>
        <end position="248"/>
    </location>
</feature>
<dbReference type="InterPro" id="IPR035906">
    <property type="entry name" value="MetI-like_sf"/>
</dbReference>
<dbReference type="Proteomes" id="UP000005326">
    <property type="component" value="Unassembled WGS sequence"/>
</dbReference>
<feature type="transmembrane region" description="Helical" evidence="9">
    <location>
        <begin position="326"/>
        <end position="347"/>
    </location>
</feature>
<feature type="transmembrane region" description="Helical" evidence="9">
    <location>
        <begin position="374"/>
        <end position="400"/>
    </location>
</feature>
<dbReference type="GO" id="GO:0015423">
    <property type="term" value="F:ABC-type maltose transporter activity"/>
    <property type="evidence" value="ECO:0007669"/>
    <property type="project" value="TreeGrafter"/>
</dbReference>
<dbReference type="SUPFAM" id="SSF161098">
    <property type="entry name" value="MetI-like"/>
    <property type="match status" value="1"/>
</dbReference>
<comment type="caution">
    <text evidence="12">The sequence shown here is derived from an EMBL/GenBank/DDBJ whole genome shotgun (WGS) entry which is preliminary data.</text>
</comment>
<dbReference type="EMBL" id="ABCA03000047">
    <property type="protein sequence ID" value="EDS00655.1"/>
    <property type="molecule type" value="Genomic_DNA"/>
</dbReference>
<evidence type="ECO:0000313" key="13">
    <source>
        <dbReference type="Proteomes" id="UP000005326"/>
    </source>
</evidence>
<feature type="transmembrane region" description="Helical" evidence="9">
    <location>
        <begin position="167"/>
        <end position="186"/>
    </location>
</feature>
<feature type="transmembrane region" description="Helical" evidence="9">
    <location>
        <begin position="488"/>
        <end position="510"/>
    </location>
</feature>
<keyword evidence="5 10" id="KW-0762">Sugar transport</keyword>
<keyword evidence="13" id="KW-1185">Reference proteome</keyword>